<evidence type="ECO:0000313" key="13">
    <source>
        <dbReference type="EMBL" id="CAB4025791.1"/>
    </source>
</evidence>
<evidence type="ECO:0000256" key="12">
    <source>
        <dbReference type="SAM" id="SignalP"/>
    </source>
</evidence>
<dbReference type="GO" id="GO:0006511">
    <property type="term" value="P:ubiquitin-dependent protein catabolic process"/>
    <property type="evidence" value="ECO:0007669"/>
    <property type="project" value="TreeGrafter"/>
</dbReference>
<feature type="transmembrane region" description="Helical" evidence="11">
    <location>
        <begin position="45"/>
        <end position="67"/>
    </location>
</feature>
<dbReference type="SMART" id="SM00546">
    <property type="entry name" value="CUE"/>
    <property type="match status" value="1"/>
</dbReference>
<dbReference type="InterPro" id="IPR003892">
    <property type="entry name" value="CUE"/>
</dbReference>
<dbReference type="Proteomes" id="UP001152795">
    <property type="component" value="Unassembled WGS sequence"/>
</dbReference>
<name>A0A6S7J703_PARCT</name>
<keyword evidence="5" id="KW-0479">Metal-binding</keyword>
<gene>
    <name evidence="13" type="ORF">PACLA_8A062380</name>
</gene>
<dbReference type="Pfam" id="PF02845">
    <property type="entry name" value="CUE"/>
    <property type="match status" value="1"/>
</dbReference>
<keyword evidence="12" id="KW-0732">Signal</keyword>
<sequence length="451" mass="51981">MNEAMLWCAWFTIIGFFQLFTQLCCDRFQYLCYSPSTTNVQHGKVVSLVGGIIFSCCALTGLSLYVGQQKDIHVFFFLFCEISLLSLKVLHLATKYTIYLLDLKSNSTWQNQKTVTYYSDIGFDVTILVVDIIYHVYMLIYSNIFLSMASLVLCMQLRSLFHDIKHRLAKHRKIIRVRKIVEQRFENASAELLEESSDNKCAICWEKMQRAKKLNCGHLFHSDCLCSWLVHDSSCPTCRHSLEEEMKDPSQQGDRLPRRTLLRNHFFHFDGRQIASWFPSFSVEVLHTRMAADTTQIPESRIDTMAHEVQAIFPNIPIQVIRADLTRTHSVDITTDNILEGNIHIPAAVAWQESTGNEPALQALPGASQNVSEEHELPPEPTNHEREERQPTVEERDVEETGTSAVQRTRANERGTFGVDFAEQTDQRQSSLIDRKKQMLQNARKRFLEKK</sequence>
<feature type="chain" id="PRO_5043680574" evidence="12">
    <location>
        <begin position="26"/>
        <end position="451"/>
    </location>
</feature>
<dbReference type="PROSITE" id="PS51140">
    <property type="entry name" value="CUE"/>
    <property type="match status" value="1"/>
</dbReference>
<dbReference type="GO" id="GO:0008270">
    <property type="term" value="F:zinc ion binding"/>
    <property type="evidence" value="ECO:0007669"/>
    <property type="project" value="UniProtKB-KW"/>
</dbReference>
<dbReference type="GO" id="GO:0016020">
    <property type="term" value="C:membrane"/>
    <property type="evidence" value="ECO:0007669"/>
    <property type="project" value="UniProtKB-SubCell"/>
</dbReference>
<dbReference type="Pfam" id="PF13639">
    <property type="entry name" value="zf-RING_2"/>
    <property type="match status" value="1"/>
</dbReference>
<dbReference type="OrthoDB" id="3824970at2759"/>
<dbReference type="SUPFAM" id="SSF57850">
    <property type="entry name" value="RING/U-box"/>
    <property type="match status" value="1"/>
</dbReference>
<dbReference type="CDD" id="cd16455">
    <property type="entry name" value="RING-H2_AMFR"/>
    <property type="match status" value="1"/>
</dbReference>
<evidence type="ECO:0000256" key="6">
    <source>
        <dbReference type="ARBA" id="ARBA00022771"/>
    </source>
</evidence>
<keyword evidence="7" id="KW-0862">Zinc</keyword>
<feature type="signal peptide" evidence="12">
    <location>
        <begin position="1"/>
        <end position="25"/>
    </location>
</feature>
<evidence type="ECO:0000256" key="1">
    <source>
        <dbReference type="ARBA" id="ARBA00004141"/>
    </source>
</evidence>
<evidence type="ECO:0000313" key="14">
    <source>
        <dbReference type="Proteomes" id="UP001152795"/>
    </source>
</evidence>
<keyword evidence="14" id="KW-1185">Reference proteome</keyword>
<feature type="transmembrane region" description="Helical" evidence="11">
    <location>
        <begin position="132"/>
        <end position="157"/>
    </location>
</feature>
<keyword evidence="13" id="KW-0436">Ligase</keyword>
<evidence type="ECO:0000256" key="10">
    <source>
        <dbReference type="SAM" id="MobiDB-lite"/>
    </source>
</evidence>
<dbReference type="GO" id="GO:0000151">
    <property type="term" value="C:ubiquitin ligase complex"/>
    <property type="evidence" value="ECO:0007669"/>
    <property type="project" value="TreeGrafter"/>
</dbReference>
<keyword evidence="4 11" id="KW-0812">Transmembrane</keyword>
<keyword evidence="9 11" id="KW-0472">Membrane</keyword>
<feature type="region of interest" description="Disordered" evidence="10">
    <location>
        <begin position="360"/>
        <end position="438"/>
    </location>
</feature>
<evidence type="ECO:0000256" key="5">
    <source>
        <dbReference type="ARBA" id="ARBA00022723"/>
    </source>
</evidence>
<dbReference type="Gene3D" id="3.30.40.10">
    <property type="entry name" value="Zinc/RING finger domain, C3HC4 (zinc finger)"/>
    <property type="match status" value="1"/>
</dbReference>
<dbReference type="GO" id="GO:0061630">
    <property type="term" value="F:ubiquitin protein ligase activity"/>
    <property type="evidence" value="ECO:0007669"/>
    <property type="project" value="TreeGrafter"/>
</dbReference>
<evidence type="ECO:0000256" key="3">
    <source>
        <dbReference type="ARBA" id="ARBA00022679"/>
    </source>
</evidence>
<keyword evidence="8 11" id="KW-1133">Transmembrane helix</keyword>
<feature type="transmembrane region" description="Helical" evidence="11">
    <location>
        <begin position="74"/>
        <end position="93"/>
    </location>
</feature>
<evidence type="ECO:0000256" key="2">
    <source>
        <dbReference type="ARBA" id="ARBA00004906"/>
    </source>
</evidence>
<dbReference type="GO" id="GO:0005829">
    <property type="term" value="C:cytosol"/>
    <property type="evidence" value="ECO:0007669"/>
    <property type="project" value="TreeGrafter"/>
</dbReference>
<comment type="subcellular location">
    <subcellularLocation>
        <location evidence="1">Membrane</location>
        <topology evidence="1">Multi-pass membrane protein</topology>
    </subcellularLocation>
</comment>
<dbReference type="PANTHER" id="PTHR15067:SF5">
    <property type="entry name" value="E3 UBIQUITIN-PROTEIN LIGASE AMFR"/>
    <property type="match status" value="1"/>
</dbReference>
<dbReference type="GO" id="GO:0005783">
    <property type="term" value="C:endoplasmic reticulum"/>
    <property type="evidence" value="ECO:0007669"/>
    <property type="project" value="TreeGrafter"/>
</dbReference>
<comment type="caution">
    <text evidence="13">The sequence shown here is derived from an EMBL/GenBank/DDBJ whole genome shotgun (WGS) entry which is preliminary data.</text>
</comment>
<dbReference type="InterPro" id="IPR013083">
    <property type="entry name" value="Znf_RING/FYVE/PHD"/>
</dbReference>
<protein>
    <submittedName>
        <fullName evidence="13">E3 ubiquitin- ligase AMFR</fullName>
    </submittedName>
</protein>
<dbReference type="GO" id="GO:0070936">
    <property type="term" value="P:protein K48-linked ubiquitination"/>
    <property type="evidence" value="ECO:0007669"/>
    <property type="project" value="TreeGrafter"/>
</dbReference>
<keyword evidence="3" id="KW-0808">Transferase</keyword>
<feature type="compositionally biased region" description="Basic and acidic residues" evidence="10">
    <location>
        <begin position="372"/>
        <end position="395"/>
    </location>
</feature>
<evidence type="ECO:0000256" key="4">
    <source>
        <dbReference type="ARBA" id="ARBA00022692"/>
    </source>
</evidence>
<evidence type="ECO:0000256" key="7">
    <source>
        <dbReference type="ARBA" id="ARBA00022833"/>
    </source>
</evidence>
<proteinExistence type="predicted"/>
<organism evidence="13 14">
    <name type="scientific">Paramuricea clavata</name>
    <name type="common">Red gorgonian</name>
    <name type="synonym">Violescent sea-whip</name>
    <dbReference type="NCBI Taxonomy" id="317549"/>
    <lineage>
        <taxon>Eukaryota</taxon>
        <taxon>Metazoa</taxon>
        <taxon>Cnidaria</taxon>
        <taxon>Anthozoa</taxon>
        <taxon>Octocorallia</taxon>
        <taxon>Malacalcyonacea</taxon>
        <taxon>Plexauridae</taxon>
        <taxon>Paramuricea</taxon>
    </lineage>
</organism>
<evidence type="ECO:0000256" key="8">
    <source>
        <dbReference type="ARBA" id="ARBA00022989"/>
    </source>
</evidence>
<dbReference type="AlphaFoldDB" id="A0A6S7J703"/>
<evidence type="ECO:0000256" key="9">
    <source>
        <dbReference type="ARBA" id="ARBA00023136"/>
    </source>
</evidence>
<accession>A0A6S7J703</accession>
<reference evidence="13" key="1">
    <citation type="submission" date="2020-04" db="EMBL/GenBank/DDBJ databases">
        <authorList>
            <person name="Alioto T."/>
            <person name="Alioto T."/>
            <person name="Gomez Garrido J."/>
        </authorList>
    </citation>
    <scope>NUCLEOTIDE SEQUENCE</scope>
    <source>
        <strain evidence="13">A484AB</strain>
    </source>
</reference>
<dbReference type="InterPro" id="IPR057992">
    <property type="entry name" value="TPR_SYVN1_N"/>
</dbReference>
<dbReference type="EMBL" id="CACRXK020013827">
    <property type="protein sequence ID" value="CAB4025791.1"/>
    <property type="molecule type" value="Genomic_DNA"/>
</dbReference>
<dbReference type="GO" id="GO:0016874">
    <property type="term" value="F:ligase activity"/>
    <property type="evidence" value="ECO:0007669"/>
    <property type="project" value="UniProtKB-KW"/>
</dbReference>
<dbReference type="GO" id="GO:0043130">
    <property type="term" value="F:ubiquitin binding"/>
    <property type="evidence" value="ECO:0007669"/>
    <property type="project" value="InterPro"/>
</dbReference>
<dbReference type="SMART" id="SM00184">
    <property type="entry name" value="RING"/>
    <property type="match status" value="1"/>
</dbReference>
<keyword evidence="6" id="KW-0863">Zinc-finger</keyword>
<evidence type="ECO:0000256" key="11">
    <source>
        <dbReference type="SAM" id="Phobius"/>
    </source>
</evidence>
<dbReference type="PANTHER" id="PTHR15067">
    <property type="entry name" value="E3 UBIQUITIN-PROTEIN LIGASE RNF8"/>
    <property type="match status" value="1"/>
</dbReference>
<dbReference type="CDD" id="cd14421">
    <property type="entry name" value="CUE_AMFR"/>
    <property type="match status" value="1"/>
</dbReference>
<comment type="pathway">
    <text evidence="2">Protein modification; protein ubiquitination.</text>
</comment>
<dbReference type="InterPro" id="IPR001841">
    <property type="entry name" value="Znf_RING"/>
</dbReference>
<dbReference type="GO" id="GO:0030968">
    <property type="term" value="P:endoplasmic reticulum unfolded protein response"/>
    <property type="evidence" value="ECO:0007669"/>
    <property type="project" value="TreeGrafter"/>
</dbReference>
<dbReference type="Gene3D" id="1.10.8.10">
    <property type="entry name" value="DNA helicase RuvA subunit, C-terminal domain"/>
    <property type="match status" value="1"/>
</dbReference>
<dbReference type="PROSITE" id="PS50089">
    <property type="entry name" value="ZF_RING_2"/>
    <property type="match status" value="1"/>
</dbReference>
<dbReference type="Pfam" id="PF25563">
    <property type="entry name" value="TPR_SYVN1_N"/>
    <property type="match status" value="1"/>
</dbReference>